<dbReference type="EMBL" id="CAJVRC010000888">
    <property type="protein sequence ID" value="CAG8906283.1"/>
    <property type="molecule type" value="Genomic_DNA"/>
</dbReference>
<dbReference type="Proteomes" id="UP001154252">
    <property type="component" value="Unassembled WGS sequence"/>
</dbReference>
<accession>A0A9W4KHS3</accession>
<dbReference type="OrthoDB" id="2156052at2759"/>
<dbReference type="AlphaFoldDB" id="A0A9W4KHS3"/>
<gene>
    <name evidence="1" type="ORF">PEGY_LOCUS8453</name>
</gene>
<sequence>MLAMFTLFLGLAIQEDPDSSTKGDPANADDKLRPAKIRGWMGFSQEQEAIWEDLMGIDFVTQRHFVPLIVLKRYGEDVRQSMLSSELDLGYFEHFTIESVLPILSRNSMQARKSENSFALREM</sequence>
<comment type="caution">
    <text evidence="1">The sequence shown here is derived from an EMBL/GenBank/DDBJ whole genome shotgun (WGS) entry which is preliminary data.</text>
</comment>
<proteinExistence type="predicted"/>
<protein>
    <submittedName>
        <fullName evidence="1">Uncharacterized protein</fullName>
    </submittedName>
</protein>
<evidence type="ECO:0000313" key="1">
    <source>
        <dbReference type="EMBL" id="CAG8906283.1"/>
    </source>
</evidence>
<name>A0A9W4KHS3_9EURO</name>
<evidence type="ECO:0000313" key="2">
    <source>
        <dbReference type="Proteomes" id="UP001154252"/>
    </source>
</evidence>
<organism evidence="1 2">
    <name type="scientific">Penicillium egyptiacum</name>
    <dbReference type="NCBI Taxonomy" id="1303716"/>
    <lineage>
        <taxon>Eukaryota</taxon>
        <taxon>Fungi</taxon>
        <taxon>Dikarya</taxon>
        <taxon>Ascomycota</taxon>
        <taxon>Pezizomycotina</taxon>
        <taxon>Eurotiomycetes</taxon>
        <taxon>Eurotiomycetidae</taxon>
        <taxon>Eurotiales</taxon>
        <taxon>Aspergillaceae</taxon>
        <taxon>Penicillium</taxon>
    </lineage>
</organism>
<reference evidence="1" key="1">
    <citation type="submission" date="2021-07" db="EMBL/GenBank/DDBJ databases">
        <authorList>
            <person name="Branca A.L. A."/>
        </authorList>
    </citation>
    <scope>NUCLEOTIDE SEQUENCE</scope>
</reference>
<keyword evidence="2" id="KW-1185">Reference proteome</keyword>